<evidence type="ECO:0000256" key="2">
    <source>
        <dbReference type="ARBA" id="ARBA00023128"/>
    </source>
</evidence>
<dbReference type="GO" id="GO:0005739">
    <property type="term" value="C:mitochondrion"/>
    <property type="evidence" value="ECO:0007669"/>
    <property type="project" value="UniProtKB-SubCell"/>
</dbReference>
<evidence type="ECO:0008006" key="7">
    <source>
        <dbReference type="Google" id="ProtNLM"/>
    </source>
</evidence>
<dbReference type="AlphaFoldDB" id="A0AAN9VW98"/>
<gene>
    <name evidence="5" type="ORF">R5R35_000883</name>
</gene>
<name>A0AAN9VW98_9ORTH</name>
<keyword evidence="6" id="KW-1185">Reference proteome</keyword>
<reference evidence="5 6" key="1">
    <citation type="submission" date="2024-03" db="EMBL/GenBank/DDBJ databases">
        <title>The genome assembly and annotation of the cricket Gryllus longicercus Weissman &amp; Gray.</title>
        <authorList>
            <person name="Szrajer S."/>
            <person name="Gray D."/>
            <person name="Ylla G."/>
        </authorList>
    </citation>
    <scope>NUCLEOTIDE SEQUENCE [LARGE SCALE GENOMIC DNA]</scope>
    <source>
        <strain evidence="5">DAG 2021-001</strain>
        <tissue evidence="5">Whole body minus gut</tissue>
    </source>
</reference>
<accession>A0AAN9VW98</accession>
<dbReference type="PANTHER" id="PTHR31601">
    <property type="entry name" value="28S RIBOSOMAL PROTEIN S36, MITOCHONDRIAL"/>
    <property type="match status" value="1"/>
</dbReference>
<evidence type="ECO:0000256" key="1">
    <source>
        <dbReference type="ARBA" id="ARBA00004173"/>
    </source>
</evidence>
<dbReference type="InterPro" id="IPR020373">
    <property type="entry name" value="Kgd4/YMR-31"/>
</dbReference>
<protein>
    <recommendedName>
        <fullName evidence="7">Mitochondrial ribosomal protein S36</fullName>
    </recommendedName>
</protein>
<keyword evidence="2" id="KW-0496">Mitochondrion</keyword>
<evidence type="ECO:0000313" key="5">
    <source>
        <dbReference type="EMBL" id="KAK7869270.1"/>
    </source>
</evidence>
<proteinExistence type="inferred from homology"/>
<evidence type="ECO:0000313" key="6">
    <source>
        <dbReference type="Proteomes" id="UP001378592"/>
    </source>
</evidence>
<dbReference type="GO" id="GO:0004591">
    <property type="term" value="F:oxoglutarate dehydrogenase (succinyl-transferring) activity"/>
    <property type="evidence" value="ECO:0007669"/>
    <property type="project" value="TreeGrafter"/>
</dbReference>
<dbReference type="Proteomes" id="UP001378592">
    <property type="component" value="Unassembled WGS sequence"/>
</dbReference>
<comment type="similarity">
    <text evidence="3">Belongs to the alpha-ketoglutarate dehydrogenase component 4 family.</text>
</comment>
<comment type="caution">
    <text evidence="5">The sequence shown here is derived from an EMBL/GenBank/DDBJ whole genome shotgun (WGS) entry which is preliminary data.</text>
</comment>
<evidence type="ECO:0000256" key="4">
    <source>
        <dbReference type="SAM" id="MobiDB-lite"/>
    </source>
</evidence>
<sequence length="93" mass="10089">MRVTTAIRAWMTVKPHVPLIKFRKGGLQASDPRLTGAHGGPNVPSHGSPSGAPPGPGKTVQKPIIEDYQLPPKYRRAPLSEQEIEYINRGGPE</sequence>
<evidence type="ECO:0000256" key="3">
    <source>
        <dbReference type="ARBA" id="ARBA00043970"/>
    </source>
</evidence>
<dbReference type="GO" id="GO:0006103">
    <property type="term" value="P:2-oxoglutarate metabolic process"/>
    <property type="evidence" value="ECO:0007669"/>
    <property type="project" value="InterPro"/>
</dbReference>
<dbReference type="PANTHER" id="PTHR31601:SF2">
    <property type="entry name" value="ALPHA-KETOGLUTARATE DEHYDROGENASE COMPONENT 4"/>
    <property type="match status" value="1"/>
</dbReference>
<organism evidence="5 6">
    <name type="scientific">Gryllus longicercus</name>
    <dbReference type="NCBI Taxonomy" id="2509291"/>
    <lineage>
        <taxon>Eukaryota</taxon>
        <taxon>Metazoa</taxon>
        <taxon>Ecdysozoa</taxon>
        <taxon>Arthropoda</taxon>
        <taxon>Hexapoda</taxon>
        <taxon>Insecta</taxon>
        <taxon>Pterygota</taxon>
        <taxon>Neoptera</taxon>
        <taxon>Polyneoptera</taxon>
        <taxon>Orthoptera</taxon>
        <taxon>Ensifera</taxon>
        <taxon>Gryllidea</taxon>
        <taxon>Grylloidea</taxon>
        <taxon>Gryllidae</taxon>
        <taxon>Gryllinae</taxon>
        <taxon>Gryllus</taxon>
    </lineage>
</organism>
<dbReference type="EMBL" id="JAZDUA010000077">
    <property type="protein sequence ID" value="KAK7869270.1"/>
    <property type="molecule type" value="Genomic_DNA"/>
</dbReference>
<dbReference type="Pfam" id="PF10937">
    <property type="entry name" value="Kgd4-YMR31"/>
    <property type="match status" value="1"/>
</dbReference>
<comment type="subcellular location">
    <subcellularLocation>
        <location evidence="1">Mitochondrion</location>
    </subcellularLocation>
</comment>
<feature type="region of interest" description="Disordered" evidence="4">
    <location>
        <begin position="28"/>
        <end position="63"/>
    </location>
</feature>